<comment type="caution">
    <text evidence="1">The sequence shown here is derived from an EMBL/GenBank/DDBJ whole genome shotgun (WGS) entry which is preliminary data.</text>
</comment>
<sequence length="106" mass="11401">CCHLHGFMVVVSRRRSPDLQHHTQPRPAPSQRSRACSAVVALCAGSSWVINGSLGQAAKLDWIRIWKVNQCAGGISQSAHPATSSASVLRIYDGVSDTAQESHILI</sequence>
<keyword evidence="2" id="KW-1185">Reference proteome</keyword>
<organism evidence="1 2">
    <name type="scientific">Setomelanomma holmii</name>
    <dbReference type="NCBI Taxonomy" id="210430"/>
    <lineage>
        <taxon>Eukaryota</taxon>
        <taxon>Fungi</taxon>
        <taxon>Dikarya</taxon>
        <taxon>Ascomycota</taxon>
        <taxon>Pezizomycotina</taxon>
        <taxon>Dothideomycetes</taxon>
        <taxon>Pleosporomycetidae</taxon>
        <taxon>Pleosporales</taxon>
        <taxon>Pleosporineae</taxon>
        <taxon>Phaeosphaeriaceae</taxon>
        <taxon>Setomelanomma</taxon>
    </lineage>
</organism>
<feature type="non-terminal residue" evidence="1">
    <location>
        <position position="1"/>
    </location>
</feature>
<evidence type="ECO:0000313" key="2">
    <source>
        <dbReference type="Proteomes" id="UP000799777"/>
    </source>
</evidence>
<dbReference type="Proteomes" id="UP000799777">
    <property type="component" value="Unassembled WGS sequence"/>
</dbReference>
<dbReference type="AlphaFoldDB" id="A0A9P4HL80"/>
<evidence type="ECO:0000313" key="1">
    <source>
        <dbReference type="EMBL" id="KAF2035031.1"/>
    </source>
</evidence>
<proteinExistence type="predicted"/>
<gene>
    <name evidence="1" type="ORF">EK21DRAFT_55485</name>
</gene>
<accession>A0A9P4HL80</accession>
<reference evidence="1" key="1">
    <citation type="journal article" date="2020" name="Stud. Mycol.">
        <title>101 Dothideomycetes genomes: a test case for predicting lifestyles and emergence of pathogens.</title>
        <authorList>
            <person name="Haridas S."/>
            <person name="Albert R."/>
            <person name="Binder M."/>
            <person name="Bloem J."/>
            <person name="Labutti K."/>
            <person name="Salamov A."/>
            <person name="Andreopoulos B."/>
            <person name="Baker S."/>
            <person name="Barry K."/>
            <person name="Bills G."/>
            <person name="Bluhm B."/>
            <person name="Cannon C."/>
            <person name="Castanera R."/>
            <person name="Culley D."/>
            <person name="Daum C."/>
            <person name="Ezra D."/>
            <person name="Gonzalez J."/>
            <person name="Henrissat B."/>
            <person name="Kuo A."/>
            <person name="Liang C."/>
            <person name="Lipzen A."/>
            <person name="Lutzoni F."/>
            <person name="Magnuson J."/>
            <person name="Mondo S."/>
            <person name="Nolan M."/>
            <person name="Ohm R."/>
            <person name="Pangilinan J."/>
            <person name="Park H.-J."/>
            <person name="Ramirez L."/>
            <person name="Alfaro M."/>
            <person name="Sun H."/>
            <person name="Tritt A."/>
            <person name="Yoshinaga Y."/>
            <person name="Zwiers L.-H."/>
            <person name="Turgeon B."/>
            <person name="Goodwin S."/>
            <person name="Spatafora J."/>
            <person name="Crous P."/>
            <person name="Grigoriev I."/>
        </authorList>
    </citation>
    <scope>NUCLEOTIDE SEQUENCE</scope>
    <source>
        <strain evidence="1">CBS 110217</strain>
    </source>
</reference>
<protein>
    <submittedName>
        <fullName evidence="1">Uncharacterized protein</fullName>
    </submittedName>
</protein>
<dbReference type="EMBL" id="ML978159">
    <property type="protein sequence ID" value="KAF2035031.1"/>
    <property type="molecule type" value="Genomic_DNA"/>
</dbReference>
<name>A0A9P4HL80_9PLEO</name>